<dbReference type="Proteomes" id="UP001337681">
    <property type="component" value="Unassembled WGS sequence"/>
</dbReference>
<proteinExistence type="inferred from homology"/>
<keyword evidence="3 7" id="KW-0547">Nucleotide-binding</keyword>
<comment type="similarity">
    <text evidence="7">Belongs to the shikimate kinase family.</text>
</comment>
<comment type="cofactor">
    <cofactor evidence="7">
        <name>Mg(2+)</name>
        <dbReference type="ChEBI" id="CHEBI:18420"/>
    </cofactor>
    <text evidence="7">Binds 1 Mg(2+) ion per subunit.</text>
</comment>
<feature type="binding site" evidence="7">
    <location>
        <position position="32"/>
    </location>
    <ligand>
        <name>substrate</name>
    </ligand>
</feature>
<dbReference type="EMBL" id="JAZDQU010000001">
    <property type="protein sequence ID" value="MEE1884013.1"/>
    <property type="molecule type" value="Genomic_DNA"/>
</dbReference>
<dbReference type="EC" id="2.7.1.71" evidence="7"/>
<comment type="pathway">
    <text evidence="7">Metabolic intermediate biosynthesis; chorismate biosynthesis; chorismate from D-erythrose 4-phosphate and phosphoenolpyruvate: step 5/7.</text>
</comment>
<dbReference type="RefSeq" id="WP_330144934.1">
    <property type="nucleotide sequence ID" value="NZ_JAZDQU010000001.1"/>
</dbReference>
<evidence type="ECO:0000256" key="4">
    <source>
        <dbReference type="ARBA" id="ARBA00022777"/>
    </source>
</evidence>
<reference evidence="8 9" key="1">
    <citation type="submission" date="2024-01" db="EMBL/GenBank/DDBJ databases">
        <title>Pedobacter sp. nov., isolated from oil-contaminated soil.</title>
        <authorList>
            <person name="Le N.T.T."/>
        </authorList>
    </citation>
    <scope>NUCLEOTIDE SEQUENCE [LARGE SCALE GENOMIC DNA]</scope>
    <source>
        <strain evidence="8 9">VNH31</strain>
    </source>
</reference>
<dbReference type="PANTHER" id="PTHR21087">
    <property type="entry name" value="SHIKIMATE KINASE"/>
    <property type="match status" value="1"/>
</dbReference>
<evidence type="ECO:0000256" key="1">
    <source>
        <dbReference type="ARBA" id="ARBA00022605"/>
    </source>
</evidence>
<feature type="binding site" evidence="7">
    <location>
        <position position="116"/>
    </location>
    <ligand>
        <name>ATP</name>
        <dbReference type="ChEBI" id="CHEBI:30616"/>
    </ligand>
</feature>
<evidence type="ECO:0000256" key="3">
    <source>
        <dbReference type="ARBA" id="ARBA00022741"/>
    </source>
</evidence>
<protein>
    <recommendedName>
        <fullName evidence="7">Shikimate kinase</fullName>
        <shortName evidence="7">SK</shortName>
        <ecNumber evidence="7">2.7.1.71</ecNumber>
    </recommendedName>
</protein>
<comment type="caution">
    <text evidence="7">Lacks conserved residue(s) required for the propagation of feature annotation.</text>
</comment>
<evidence type="ECO:0000256" key="6">
    <source>
        <dbReference type="ARBA" id="ARBA00023141"/>
    </source>
</evidence>
<feature type="binding site" evidence="7">
    <location>
        <position position="56"/>
    </location>
    <ligand>
        <name>substrate</name>
    </ligand>
</feature>
<comment type="caution">
    <text evidence="8">The sequence shown here is derived from an EMBL/GenBank/DDBJ whole genome shotgun (WGS) entry which is preliminary data.</text>
</comment>
<evidence type="ECO:0000313" key="8">
    <source>
        <dbReference type="EMBL" id="MEE1884013.1"/>
    </source>
</evidence>
<feature type="binding site" evidence="7">
    <location>
        <begin position="10"/>
        <end position="15"/>
    </location>
    <ligand>
        <name>ATP</name>
        <dbReference type="ChEBI" id="CHEBI:30616"/>
    </ligand>
</feature>
<evidence type="ECO:0000313" key="9">
    <source>
        <dbReference type="Proteomes" id="UP001337681"/>
    </source>
</evidence>
<dbReference type="InterPro" id="IPR027417">
    <property type="entry name" value="P-loop_NTPase"/>
</dbReference>
<dbReference type="Pfam" id="PF01202">
    <property type="entry name" value="SKI"/>
    <property type="match status" value="1"/>
</dbReference>
<dbReference type="CDD" id="cd00464">
    <property type="entry name" value="SK"/>
    <property type="match status" value="1"/>
</dbReference>
<keyword evidence="7" id="KW-0479">Metal-binding</keyword>
<keyword evidence="9" id="KW-1185">Reference proteome</keyword>
<feature type="binding site" evidence="7">
    <location>
        <position position="14"/>
    </location>
    <ligand>
        <name>Mg(2+)</name>
        <dbReference type="ChEBI" id="CHEBI:18420"/>
    </ligand>
</feature>
<dbReference type="SUPFAM" id="SSF52540">
    <property type="entry name" value="P-loop containing nucleoside triphosphate hydrolases"/>
    <property type="match status" value="1"/>
</dbReference>
<keyword evidence="1 7" id="KW-0028">Amino-acid biosynthesis</keyword>
<dbReference type="GO" id="GO:0016301">
    <property type="term" value="F:kinase activity"/>
    <property type="evidence" value="ECO:0007669"/>
    <property type="project" value="UniProtKB-KW"/>
</dbReference>
<feature type="binding site" evidence="7">
    <location>
        <position position="78"/>
    </location>
    <ligand>
        <name>substrate</name>
    </ligand>
</feature>
<name>A0ABU7GYC0_9SPHI</name>
<evidence type="ECO:0000256" key="2">
    <source>
        <dbReference type="ARBA" id="ARBA00022679"/>
    </source>
</evidence>
<keyword evidence="6 7" id="KW-0057">Aromatic amino acid biosynthesis</keyword>
<keyword evidence="5 7" id="KW-0067">ATP-binding</keyword>
<evidence type="ECO:0000256" key="5">
    <source>
        <dbReference type="ARBA" id="ARBA00022840"/>
    </source>
</evidence>
<feature type="binding site" evidence="7">
    <location>
        <position position="138"/>
    </location>
    <ligand>
        <name>substrate</name>
    </ligand>
</feature>
<dbReference type="PRINTS" id="PR01100">
    <property type="entry name" value="SHIKIMTKNASE"/>
</dbReference>
<keyword evidence="7" id="KW-0963">Cytoplasm</keyword>
<keyword evidence="7" id="KW-0460">Magnesium</keyword>
<dbReference type="InterPro" id="IPR000623">
    <property type="entry name" value="Shikimate_kinase/TSH1"/>
</dbReference>
<dbReference type="HAMAP" id="MF_00109">
    <property type="entry name" value="Shikimate_kinase"/>
    <property type="match status" value="1"/>
</dbReference>
<dbReference type="PANTHER" id="PTHR21087:SF16">
    <property type="entry name" value="SHIKIMATE KINASE 1, CHLOROPLASTIC"/>
    <property type="match status" value="1"/>
</dbReference>
<comment type="function">
    <text evidence="7">Catalyzes the specific phosphorylation of the 3-hydroxyl group of shikimic acid using ATP as a cosubstrate.</text>
</comment>
<dbReference type="InterPro" id="IPR031322">
    <property type="entry name" value="Shikimate/glucono_kinase"/>
</dbReference>
<keyword evidence="2 7" id="KW-0808">Transferase</keyword>
<dbReference type="Gene3D" id="3.40.50.300">
    <property type="entry name" value="P-loop containing nucleotide triphosphate hydrolases"/>
    <property type="match status" value="1"/>
</dbReference>
<organism evidence="8 9">
    <name type="scientific">Pedobacter flavus</name>
    <dbReference type="NCBI Taxonomy" id="3113906"/>
    <lineage>
        <taxon>Bacteria</taxon>
        <taxon>Pseudomonadati</taxon>
        <taxon>Bacteroidota</taxon>
        <taxon>Sphingobacteriia</taxon>
        <taxon>Sphingobacteriales</taxon>
        <taxon>Sphingobacteriaceae</taxon>
        <taxon>Pedobacter</taxon>
    </lineage>
</organism>
<comment type="subunit">
    <text evidence="7">Monomer.</text>
</comment>
<comment type="subcellular location">
    <subcellularLocation>
        <location evidence="7">Cytoplasm</location>
    </subcellularLocation>
</comment>
<comment type="catalytic activity">
    <reaction evidence="7">
        <text>shikimate + ATP = 3-phosphoshikimate + ADP + H(+)</text>
        <dbReference type="Rhea" id="RHEA:13121"/>
        <dbReference type="ChEBI" id="CHEBI:15378"/>
        <dbReference type="ChEBI" id="CHEBI:30616"/>
        <dbReference type="ChEBI" id="CHEBI:36208"/>
        <dbReference type="ChEBI" id="CHEBI:145989"/>
        <dbReference type="ChEBI" id="CHEBI:456216"/>
        <dbReference type="EC" id="2.7.1.71"/>
    </reaction>
</comment>
<gene>
    <name evidence="7" type="primary">aroK</name>
    <name evidence="8" type="ORF">VRU49_01155</name>
</gene>
<evidence type="ECO:0000256" key="7">
    <source>
        <dbReference type="HAMAP-Rule" id="MF_00109"/>
    </source>
</evidence>
<keyword evidence="4 7" id="KW-0418">Kinase</keyword>
<sequence length="165" mass="19071">MKVFLIGFMGCGKSRKGKELAKKLDWLFVDIDKEIEKKTGISINEYFAKYGEDKFRELESNILKHYPYPPNAVIAVGGGLPCFYDHIDWMNSQGITIYLEMDPAALVSRLKNREKRPLIKDMDDETLLNFIKEKLKERSPYYNKAKIRVSGLNLDIANLIKTIYA</sequence>
<accession>A0ABU7GYC0</accession>